<evidence type="ECO:0000259" key="5">
    <source>
        <dbReference type="PROSITE" id="PS50893"/>
    </source>
</evidence>
<dbReference type="Proteomes" id="UP001319921">
    <property type="component" value="Chromosome"/>
</dbReference>
<evidence type="ECO:0000256" key="1">
    <source>
        <dbReference type="ARBA" id="ARBA00005417"/>
    </source>
</evidence>
<name>A0AAQ4CW02_9CREN</name>
<proteinExistence type="inferred from homology"/>
<dbReference type="SUPFAM" id="SSF52540">
    <property type="entry name" value="P-loop containing nucleoside triphosphate hydrolases"/>
    <property type="match status" value="1"/>
</dbReference>
<accession>A0AAQ4CW02</accession>
<dbReference type="InterPro" id="IPR027417">
    <property type="entry name" value="P-loop_NTPase"/>
</dbReference>
<dbReference type="SMART" id="SM00382">
    <property type="entry name" value="AAA"/>
    <property type="match status" value="1"/>
</dbReference>
<evidence type="ECO:0000256" key="4">
    <source>
        <dbReference type="ARBA" id="ARBA00022840"/>
    </source>
</evidence>
<dbReference type="PROSITE" id="PS50893">
    <property type="entry name" value="ABC_TRANSPORTER_2"/>
    <property type="match status" value="1"/>
</dbReference>
<dbReference type="PANTHER" id="PTHR42711:SF5">
    <property type="entry name" value="ABC TRANSPORTER ATP-BINDING PROTEIN NATA"/>
    <property type="match status" value="1"/>
</dbReference>
<dbReference type="Gene3D" id="3.40.50.300">
    <property type="entry name" value="P-loop containing nucleotide triphosphate hydrolases"/>
    <property type="match status" value="1"/>
</dbReference>
<dbReference type="AlphaFoldDB" id="A0AAQ4CW02"/>
<sequence>MLKVINVTKEFHGNVVISNINLEVRDNDKVAIIGLHNSGKTVLMEILSGEIKPTQGKVLLDGKKVNNRKIAYAPQIPKFVPTMKVKEIMKYVTDNYDPFLDELGLDKEKRIRDLSLDEKKRLSIALSLPFSPKYLLFDDLSSISNITKDFIRKFNGAIILAHHNLKEVWDLIDKVVIISRGRITFNENKEELLYKIVKYVDEKGEHEIWEKTKEDYAEKILKERGVKFDVLGVTPDEVFLYFYARA</sequence>
<reference evidence="6 7" key="1">
    <citation type="journal article" date="2022" name="Microbiol. Resour. Announc.">
        <title>Complete Genome Sequence of the Hyperthermophilic and Acidophilic Archaeon Saccharolobus caldissimus Strain HS-3T.</title>
        <authorList>
            <person name="Sakai H.D."/>
            <person name="Kurosawa N."/>
        </authorList>
    </citation>
    <scope>NUCLEOTIDE SEQUENCE [LARGE SCALE GENOMIC DNA]</scope>
    <source>
        <strain evidence="6 7">JCM32116</strain>
    </source>
</reference>
<feature type="domain" description="ABC transporter" evidence="5">
    <location>
        <begin position="2"/>
        <end position="205"/>
    </location>
</feature>
<dbReference type="GO" id="GO:0005524">
    <property type="term" value="F:ATP binding"/>
    <property type="evidence" value="ECO:0007669"/>
    <property type="project" value="UniProtKB-KW"/>
</dbReference>
<evidence type="ECO:0000313" key="7">
    <source>
        <dbReference type="Proteomes" id="UP001319921"/>
    </source>
</evidence>
<dbReference type="InterPro" id="IPR050763">
    <property type="entry name" value="ABC_transporter_ATP-binding"/>
</dbReference>
<dbReference type="GO" id="GO:0016887">
    <property type="term" value="F:ATP hydrolysis activity"/>
    <property type="evidence" value="ECO:0007669"/>
    <property type="project" value="InterPro"/>
</dbReference>
<keyword evidence="7" id="KW-1185">Reference proteome</keyword>
<dbReference type="InterPro" id="IPR003593">
    <property type="entry name" value="AAA+_ATPase"/>
</dbReference>
<evidence type="ECO:0000256" key="2">
    <source>
        <dbReference type="ARBA" id="ARBA00022448"/>
    </source>
</evidence>
<dbReference type="GeneID" id="68867723"/>
<comment type="similarity">
    <text evidence="1">Belongs to the ABC transporter superfamily.</text>
</comment>
<keyword evidence="4" id="KW-0067">ATP-binding</keyword>
<dbReference type="EMBL" id="AP025226">
    <property type="protein sequence ID" value="BDB99983.1"/>
    <property type="molecule type" value="Genomic_DNA"/>
</dbReference>
<evidence type="ECO:0000313" key="6">
    <source>
        <dbReference type="EMBL" id="BDB99983.1"/>
    </source>
</evidence>
<dbReference type="InterPro" id="IPR003439">
    <property type="entry name" value="ABC_transporter-like_ATP-bd"/>
</dbReference>
<protein>
    <submittedName>
        <fullName evidence="6">ABC transporter</fullName>
    </submittedName>
</protein>
<evidence type="ECO:0000256" key="3">
    <source>
        <dbReference type="ARBA" id="ARBA00022741"/>
    </source>
</evidence>
<dbReference type="KEGG" id="scas:SACC_30000"/>
<keyword evidence="3" id="KW-0547">Nucleotide-binding</keyword>
<dbReference type="RefSeq" id="WP_229570629.1">
    <property type="nucleotide sequence ID" value="NZ_AP025226.1"/>
</dbReference>
<dbReference type="Pfam" id="PF00005">
    <property type="entry name" value="ABC_tran"/>
    <property type="match status" value="1"/>
</dbReference>
<gene>
    <name evidence="6" type="ORF">SACC_30000</name>
</gene>
<dbReference type="PANTHER" id="PTHR42711">
    <property type="entry name" value="ABC TRANSPORTER ATP-BINDING PROTEIN"/>
    <property type="match status" value="1"/>
</dbReference>
<organism evidence="6 7">
    <name type="scientific">Saccharolobus caldissimus</name>
    <dbReference type="NCBI Taxonomy" id="1702097"/>
    <lineage>
        <taxon>Archaea</taxon>
        <taxon>Thermoproteota</taxon>
        <taxon>Thermoprotei</taxon>
        <taxon>Sulfolobales</taxon>
        <taxon>Sulfolobaceae</taxon>
        <taxon>Saccharolobus</taxon>
    </lineage>
</organism>
<keyword evidence="2" id="KW-0813">Transport</keyword>